<dbReference type="Gene3D" id="3.30.530.20">
    <property type="match status" value="1"/>
</dbReference>
<gene>
    <name evidence="2" type="ORF">TrRE_jg796</name>
</gene>
<feature type="domain" description="START" evidence="1">
    <location>
        <begin position="1"/>
        <end position="211"/>
    </location>
</feature>
<sequence>LAFDTPSIWSPCSQSSKVTVWKTYVDILKGSGTDGMPCIKAVTVLDRSPSECFELFRDDKRVSEYNDNCRELEDVARISSPPDGEVKVNWCATGRFGPFERRDFTTVVRNEAVDGGEGGYLSVATAIEMEGYGGLGRRKGYVRSRIVLSASFMKPVEGEGGKCEFWQLTKVGELGGVANNRVARRLQDKLLEKAPIDFLERFGKAVVKKKN</sequence>
<proteinExistence type="predicted"/>
<dbReference type="OrthoDB" id="193660at2759"/>
<dbReference type="InterPro" id="IPR002913">
    <property type="entry name" value="START_lipid-bd_dom"/>
</dbReference>
<dbReference type="PROSITE" id="PS50848">
    <property type="entry name" value="START"/>
    <property type="match status" value="1"/>
</dbReference>
<dbReference type="GO" id="GO:0008289">
    <property type="term" value="F:lipid binding"/>
    <property type="evidence" value="ECO:0007669"/>
    <property type="project" value="InterPro"/>
</dbReference>
<feature type="non-terminal residue" evidence="2">
    <location>
        <position position="1"/>
    </location>
</feature>
<evidence type="ECO:0000313" key="3">
    <source>
        <dbReference type="Proteomes" id="UP001165082"/>
    </source>
</evidence>
<evidence type="ECO:0000259" key="1">
    <source>
        <dbReference type="PROSITE" id="PS50848"/>
    </source>
</evidence>
<dbReference type="InterPro" id="IPR023393">
    <property type="entry name" value="START-like_dom_sf"/>
</dbReference>
<accession>A0A9W7DWV6</accession>
<protein>
    <recommendedName>
        <fullName evidence="1">START domain-containing protein</fullName>
    </recommendedName>
</protein>
<reference evidence="2" key="1">
    <citation type="submission" date="2022-07" db="EMBL/GenBank/DDBJ databases">
        <title>Genome analysis of Parmales, a sister group of diatoms, reveals the evolutionary specialization of diatoms from phago-mixotrophs to photoautotrophs.</title>
        <authorList>
            <person name="Ban H."/>
            <person name="Sato S."/>
            <person name="Yoshikawa S."/>
            <person name="Kazumasa Y."/>
            <person name="Nakamura Y."/>
            <person name="Ichinomiya M."/>
            <person name="Saitoh K."/>
            <person name="Sato N."/>
            <person name="Blanc-Mathieu R."/>
            <person name="Endo H."/>
            <person name="Kuwata A."/>
            <person name="Ogata H."/>
        </authorList>
    </citation>
    <scope>NUCLEOTIDE SEQUENCE</scope>
</reference>
<dbReference type="Proteomes" id="UP001165082">
    <property type="component" value="Unassembled WGS sequence"/>
</dbReference>
<name>A0A9W7DWV6_9STRA</name>
<dbReference type="AlphaFoldDB" id="A0A9W7DWV6"/>
<keyword evidence="3" id="KW-1185">Reference proteome</keyword>
<dbReference type="EMBL" id="BRXZ01004971">
    <property type="protein sequence ID" value="GMH58022.1"/>
    <property type="molecule type" value="Genomic_DNA"/>
</dbReference>
<dbReference type="SUPFAM" id="SSF55961">
    <property type="entry name" value="Bet v1-like"/>
    <property type="match status" value="1"/>
</dbReference>
<comment type="caution">
    <text evidence="2">The sequence shown here is derived from an EMBL/GenBank/DDBJ whole genome shotgun (WGS) entry which is preliminary data.</text>
</comment>
<evidence type="ECO:0000313" key="2">
    <source>
        <dbReference type="EMBL" id="GMH58022.1"/>
    </source>
</evidence>
<organism evidence="2 3">
    <name type="scientific">Triparma retinervis</name>
    <dbReference type="NCBI Taxonomy" id="2557542"/>
    <lineage>
        <taxon>Eukaryota</taxon>
        <taxon>Sar</taxon>
        <taxon>Stramenopiles</taxon>
        <taxon>Ochrophyta</taxon>
        <taxon>Bolidophyceae</taxon>
        <taxon>Parmales</taxon>
        <taxon>Triparmaceae</taxon>
        <taxon>Triparma</taxon>
    </lineage>
</organism>